<organism evidence="2 3">
    <name type="scientific">Armillaria gallica</name>
    <name type="common">Bulbous honey fungus</name>
    <name type="synonym">Armillaria bulbosa</name>
    <dbReference type="NCBI Taxonomy" id="47427"/>
    <lineage>
        <taxon>Eukaryota</taxon>
        <taxon>Fungi</taxon>
        <taxon>Dikarya</taxon>
        <taxon>Basidiomycota</taxon>
        <taxon>Agaricomycotina</taxon>
        <taxon>Agaricomycetes</taxon>
        <taxon>Agaricomycetidae</taxon>
        <taxon>Agaricales</taxon>
        <taxon>Marasmiineae</taxon>
        <taxon>Physalacriaceae</taxon>
        <taxon>Armillaria</taxon>
    </lineage>
</organism>
<dbReference type="STRING" id="47427.A0A2H3CLL7"/>
<reference evidence="3" key="1">
    <citation type="journal article" date="2017" name="Nat. Ecol. Evol.">
        <title>Genome expansion and lineage-specific genetic innovations in the forest pathogenic fungi Armillaria.</title>
        <authorList>
            <person name="Sipos G."/>
            <person name="Prasanna A.N."/>
            <person name="Walter M.C."/>
            <person name="O'Connor E."/>
            <person name="Balint B."/>
            <person name="Krizsan K."/>
            <person name="Kiss B."/>
            <person name="Hess J."/>
            <person name="Varga T."/>
            <person name="Slot J."/>
            <person name="Riley R."/>
            <person name="Boka B."/>
            <person name="Rigling D."/>
            <person name="Barry K."/>
            <person name="Lee J."/>
            <person name="Mihaltcheva S."/>
            <person name="LaButti K."/>
            <person name="Lipzen A."/>
            <person name="Waldron R."/>
            <person name="Moloney N.M."/>
            <person name="Sperisen C."/>
            <person name="Kredics L."/>
            <person name="Vagvoelgyi C."/>
            <person name="Patrignani A."/>
            <person name="Fitzpatrick D."/>
            <person name="Nagy I."/>
            <person name="Doyle S."/>
            <person name="Anderson J.B."/>
            <person name="Grigoriev I.V."/>
            <person name="Gueldener U."/>
            <person name="Muensterkoetter M."/>
            <person name="Nagy L.G."/>
        </authorList>
    </citation>
    <scope>NUCLEOTIDE SEQUENCE [LARGE SCALE GENOMIC DNA]</scope>
    <source>
        <strain evidence="3">Ar21-2</strain>
    </source>
</reference>
<evidence type="ECO:0000256" key="1">
    <source>
        <dbReference type="SAM" id="MobiDB-lite"/>
    </source>
</evidence>
<proteinExistence type="predicted"/>
<sequence length="158" mass="15716">MANQPFPHYFPFLSPNPSFHDTVTSTGPIIIHIPLEDGYIIELVNISNINDIYAQTGTFSISEPVSSSALVSSMGSASQSGSASANGSASVSSGSASVSVSRSGFASASGSSTRASFTTPSTSSAASTASSSAFNAASRAQVGGADILAAVLAWAVAT</sequence>
<accession>A0A2H3CLL7</accession>
<name>A0A2H3CLL7_ARMGA</name>
<dbReference type="AlphaFoldDB" id="A0A2H3CLL7"/>
<keyword evidence="3" id="KW-1185">Reference proteome</keyword>
<dbReference type="InParanoid" id="A0A2H3CLL7"/>
<evidence type="ECO:0000313" key="2">
    <source>
        <dbReference type="EMBL" id="PBK79278.1"/>
    </source>
</evidence>
<dbReference type="Proteomes" id="UP000217790">
    <property type="component" value="Unassembled WGS sequence"/>
</dbReference>
<evidence type="ECO:0000313" key="3">
    <source>
        <dbReference type="Proteomes" id="UP000217790"/>
    </source>
</evidence>
<protein>
    <submittedName>
        <fullName evidence="2">Uncharacterized protein</fullName>
    </submittedName>
</protein>
<dbReference type="EMBL" id="KZ293792">
    <property type="protein sequence ID" value="PBK79278.1"/>
    <property type="molecule type" value="Genomic_DNA"/>
</dbReference>
<gene>
    <name evidence="2" type="ORF">ARMGADRAFT_1093299</name>
</gene>
<dbReference type="OrthoDB" id="5420143at2759"/>
<feature type="region of interest" description="Disordered" evidence="1">
    <location>
        <begin position="107"/>
        <end position="126"/>
    </location>
</feature>